<name>A0ABT9INX7_9MICC</name>
<gene>
    <name evidence="1" type="ORF">Q9R02_06615</name>
</gene>
<dbReference type="EMBL" id="JAVALS010000003">
    <property type="protein sequence ID" value="MDP5226820.1"/>
    <property type="molecule type" value="Genomic_DNA"/>
</dbReference>
<comment type="caution">
    <text evidence="1">The sequence shown here is derived from an EMBL/GenBank/DDBJ whole genome shotgun (WGS) entry which is preliminary data.</text>
</comment>
<dbReference type="Proteomes" id="UP001232725">
    <property type="component" value="Unassembled WGS sequence"/>
</dbReference>
<sequence length="127" mass="14192">MAITGPFAPLPLDDAAPAGDGYRVLAGYLVAQRQELADVLAVLRVSEAPSWRSQAGTEFRRVVGERRQEILRAFDLMDEAVVAASLYARKFDEDAQRKAAQEVAWQKWRMEHPADMERADLSQYAGL</sequence>
<reference evidence="1 2" key="1">
    <citation type="submission" date="2023-08" db="EMBL/GenBank/DDBJ databases">
        <title>Arthrobacter horti sp. nov., isolated from forest soil.</title>
        <authorList>
            <person name="Park M."/>
        </authorList>
    </citation>
    <scope>NUCLEOTIDE SEQUENCE [LARGE SCALE GENOMIC DNA]</scope>
    <source>
        <strain evidence="1 2">YJM1</strain>
    </source>
</reference>
<proteinExistence type="predicted"/>
<organism evidence="1 2">
    <name type="scientific">Arthrobacter horti</name>
    <dbReference type="NCBI Taxonomy" id="3068273"/>
    <lineage>
        <taxon>Bacteria</taxon>
        <taxon>Bacillati</taxon>
        <taxon>Actinomycetota</taxon>
        <taxon>Actinomycetes</taxon>
        <taxon>Micrococcales</taxon>
        <taxon>Micrococcaceae</taxon>
        <taxon>Arthrobacter</taxon>
    </lineage>
</organism>
<accession>A0ABT9INX7</accession>
<keyword evidence="2" id="KW-1185">Reference proteome</keyword>
<evidence type="ECO:0000313" key="2">
    <source>
        <dbReference type="Proteomes" id="UP001232725"/>
    </source>
</evidence>
<evidence type="ECO:0000313" key="1">
    <source>
        <dbReference type="EMBL" id="MDP5226820.1"/>
    </source>
</evidence>
<dbReference type="RefSeq" id="WP_305995873.1">
    <property type="nucleotide sequence ID" value="NZ_JAVALS010000003.1"/>
</dbReference>
<protein>
    <submittedName>
        <fullName evidence="1">Uncharacterized protein</fullName>
    </submittedName>
</protein>